<accession>A0A0L8H6G3</accession>
<sequence length="165" mass="18430">MLNHIATLDLQVFQQSLGEEGMSLEFRHIASYLVWYSSHHLCEELLHEVILCIGNFTVLNSDNQNIVQSGQSPTILQQLCSLPFQYFSDPRLTNILFPTLIAICYNNPSNKEILEQELSCVLLANFIEIGALGNFCKDLVISPLASAFSQCPTVSGQNVIQAVQR</sequence>
<dbReference type="STRING" id="37653.A0A0L8H6G3"/>
<dbReference type="EMBL" id="KQ419031">
    <property type="protein sequence ID" value="KOF84797.1"/>
    <property type="molecule type" value="Genomic_DNA"/>
</dbReference>
<gene>
    <name evidence="1" type="ORF">OCBIM_22021328mg</name>
</gene>
<protein>
    <submittedName>
        <fullName evidence="1">Uncharacterized protein</fullName>
    </submittedName>
</protein>
<dbReference type="AlphaFoldDB" id="A0A0L8H6G3"/>
<dbReference type="PANTHER" id="PTHR31434:SF2">
    <property type="entry name" value="S PHASE CYCLIN A-ASSOCIATED PROTEIN IN THE ENDOPLASMIC RETICULUM"/>
    <property type="match status" value="1"/>
</dbReference>
<proteinExistence type="predicted"/>
<name>A0A0L8H6G3_OCTBM</name>
<dbReference type="PANTHER" id="PTHR31434">
    <property type="entry name" value="S PHASE CYCLIN A-ASSOCIATED PROTEIN IN THE ENDOPLASMIC RETICULUM"/>
    <property type="match status" value="1"/>
</dbReference>
<reference evidence="1" key="1">
    <citation type="submission" date="2015-07" db="EMBL/GenBank/DDBJ databases">
        <title>MeaNS - Measles Nucleotide Surveillance Program.</title>
        <authorList>
            <person name="Tran T."/>
            <person name="Druce J."/>
        </authorList>
    </citation>
    <scope>NUCLEOTIDE SEQUENCE</scope>
    <source>
        <strain evidence="1">UCB-OBI-ISO-001</strain>
        <tissue evidence="1">Gonad</tissue>
    </source>
</reference>
<dbReference type="OrthoDB" id="71500at2759"/>
<evidence type="ECO:0000313" key="1">
    <source>
        <dbReference type="EMBL" id="KOF84797.1"/>
    </source>
</evidence>
<organism evidence="1">
    <name type="scientific">Octopus bimaculoides</name>
    <name type="common">California two-spotted octopus</name>
    <dbReference type="NCBI Taxonomy" id="37653"/>
    <lineage>
        <taxon>Eukaryota</taxon>
        <taxon>Metazoa</taxon>
        <taxon>Spiralia</taxon>
        <taxon>Lophotrochozoa</taxon>
        <taxon>Mollusca</taxon>
        <taxon>Cephalopoda</taxon>
        <taxon>Coleoidea</taxon>
        <taxon>Octopodiformes</taxon>
        <taxon>Octopoda</taxon>
        <taxon>Incirrata</taxon>
        <taxon>Octopodidae</taxon>
        <taxon>Octopus</taxon>
    </lineage>
</organism>